<dbReference type="Proteomes" id="UP001287356">
    <property type="component" value="Unassembled WGS sequence"/>
</dbReference>
<evidence type="ECO:0000313" key="2">
    <source>
        <dbReference type="EMBL" id="KAK3366782.1"/>
    </source>
</evidence>
<dbReference type="EMBL" id="JAULSN010000007">
    <property type="protein sequence ID" value="KAK3366782.1"/>
    <property type="molecule type" value="Genomic_DNA"/>
</dbReference>
<comment type="caution">
    <text evidence="2">The sequence shown here is derived from an EMBL/GenBank/DDBJ whole genome shotgun (WGS) entry which is preliminary data.</text>
</comment>
<reference evidence="2" key="2">
    <citation type="submission" date="2023-06" db="EMBL/GenBank/DDBJ databases">
        <authorList>
            <consortium name="Lawrence Berkeley National Laboratory"/>
            <person name="Haridas S."/>
            <person name="Hensen N."/>
            <person name="Bonometti L."/>
            <person name="Westerberg I."/>
            <person name="Brannstrom I.O."/>
            <person name="Guillou S."/>
            <person name="Cros-Aarteil S."/>
            <person name="Calhoun S."/>
            <person name="Kuo A."/>
            <person name="Mondo S."/>
            <person name="Pangilinan J."/>
            <person name="Riley R."/>
            <person name="Labutti K."/>
            <person name="Andreopoulos B."/>
            <person name="Lipzen A."/>
            <person name="Chen C."/>
            <person name="Yanf M."/>
            <person name="Daum C."/>
            <person name="Ng V."/>
            <person name="Clum A."/>
            <person name="Steindorff A."/>
            <person name="Ohm R."/>
            <person name="Martin F."/>
            <person name="Silar P."/>
            <person name="Natvig D."/>
            <person name="Lalanne C."/>
            <person name="Gautier V."/>
            <person name="Ament-Velasquez S.L."/>
            <person name="Kruys A."/>
            <person name="Hutchinson M.I."/>
            <person name="Powell A.J."/>
            <person name="Barry K."/>
            <person name="Miller A.N."/>
            <person name="Grigoriev I.V."/>
            <person name="Debuchy R."/>
            <person name="Gladieux P."/>
            <person name="Thoren M.H."/>
            <person name="Johannesson H."/>
        </authorList>
    </citation>
    <scope>NUCLEOTIDE SEQUENCE</scope>
    <source>
        <strain evidence="2">CBS 958.72</strain>
    </source>
</reference>
<name>A0AAE0JZC7_9PEZI</name>
<feature type="compositionally biased region" description="Basic and acidic residues" evidence="1">
    <location>
        <begin position="70"/>
        <end position="79"/>
    </location>
</feature>
<proteinExistence type="predicted"/>
<accession>A0AAE0JZC7</accession>
<feature type="compositionally biased region" description="Basic residues" evidence="1">
    <location>
        <begin position="19"/>
        <end position="35"/>
    </location>
</feature>
<feature type="region of interest" description="Disordered" evidence="1">
    <location>
        <begin position="10"/>
        <end position="89"/>
    </location>
</feature>
<evidence type="ECO:0000313" key="3">
    <source>
        <dbReference type="Proteomes" id="UP001287356"/>
    </source>
</evidence>
<evidence type="ECO:0000256" key="1">
    <source>
        <dbReference type="SAM" id="MobiDB-lite"/>
    </source>
</evidence>
<gene>
    <name evidence="2" type="ORF">B0T24DRAFT_368163</name>
</gene>
<feature type="compositionally biased region" description="Basic residues" evidence="1">
    <location>
        <begin position="43"/>
        <end position="52"/>
    </location>
</feature>
<sequence length="265" mass="29892">MEYCSPCGWLVSTPTRPPPRPRHCPSPKSSLRPHTHVAASSRRLPRHSKSPKMNRSGNNGPGSISQRTLRGGEDDDRHSSFTVSRTPKNNKKYEASIPARGIKWPNLRAYLEIVFGQNFQLPVDQKPALNDDYIVNLPKKLSKAQQQDIDVLRKDQQDIDEFLRDLREEMSELQSVSEEGENEDEQPPQSPTAGKPRRITECWGSFCLRISIFRVNWFLLGSAGGVLFRACSTRIRAMRHARGRAEIWLGKAVVIGRVPTAQVAS</sequence>
<protein>
    <submittedName>
        <fullName evidence="2">Uncharacterized protein</fullName>
    </submittedName>
</protein>
<dbReference type="AlphaFoldDB" id="A0AAE0JZC7"/>
<feature type="region of interest" description="Disordered" evidence="1">
    <location>
        <begin position="173"/>
        <end position="197"/>
    </location>
</feature>
<feature type="compositionally biased region" description="Polar residues" evidence="1">
    <location>
        <begin position="53"/>
        <end position="68"/>
    </location>
</feature>
<reference evidence="2" key="1">
    <citation type="journal article" date="2023" name="Mol. Phylogenet. Evol.">
        <title>Genome-scale phylogeny and comparative genomics of the fungal order Sordariales.</title>
        <authorList>
            <person name="Hensen N."/>
            <person name="Bonometti L."/>
            <person name="Westerberg I."/>
            <person name="Brannstrom I.O."/>
            <person name="Guillou S."/>
            <person name="Cros-Aarteil S."/>
            <person name="Calhoun S."/>
            <person name="Haridas S."/>
            <person name="Kuo A."/>
            <person name="Mondo S."/>
            <person name="Pangilinan J."/>
            <person name="Riley R."/>
            <person name="LaButti K."/>
            <person name="Andreopoulos B."/>
            <person name="Lipzen A."/>
            <person name="Chen C."/>
            <person name="Yan M."/>
            <person name="Daum C."/>
            <person name="Ng V."/>
            <person name="Clum A."/>
            <person name="Steindorff A."/>
            <person name="Ohm R.A."/>
            <person name="Martin F."/>
            <person name="Silar P."/>
            <person name="Natvig D.O."/>
            <person name="Lalanne C."/>
            <person name="Gautier V."/>
            <person name="Ament-Velasquez S.L."/>
            <person name="Kruys A."/>
            <person name="Hutchinson M.I."/>
            <person name="Powell A.J."/>
            <person name="Barry K."/>
            <person name="Miller A.N."/>
            <person name="Grigoriev I.V."/>
            <person name="Debuchy R."/>
            <person name="Gladieux P."/>
            <person name="Hiltunen Thoren M."/>
            <person name="Johannesson H."/>
        </authorList>
    </citation>
    <scope>NUCLEOTIDE SEQUENCE</scope>
    <source>
        <strain evidence="2">CBS 958.72</strain>
    </source>
</reference>
<keyword evidence="3" id="KW-1185">Reference proteome</keyword>
<organism evidence="2 3">
    <name type="scientific">Lasiosphaeria ovina</name>
    <dbReference type="NCBI Taxonomy" id="92902"/>
    <lineage>
        <taxon>Eukaryota</taxon>
        <taxon>Fungi</taxon>
        <taxon>Dikarya</taxon>
        <taxon>Ascomycota</taxon>
        <taxon>Pezizomycotina</taxon>
        <taxon>Sordariomycetes</taxon>
        <taxon>Sordariomycetidae</taxon>
        <taxon>Sordariales</taxon>
        <taxon>Lasiosphaeriaceae</taxon>
        <taxon>Lasiosphaeria</taxon>
    </lineage>
</organism>